<protein>
    <submittedName>
        <fullName evidence="3">SDR family oxidoreductase</fullName>
    </submittedName>
</protein>
<feature type="domain" description="Ketoreductase" evidence="2">
    <location>
        <begin position="264"/>
        <end position="451"/>
    </location>
</feature>
<comment type="caution">
    <text evidence="3">The sequence shown here is derived from an EMBL/GenBank/DDBJ whole genome shotgun (WGS) entry which is preliminary data.</text>
</comment>
<dbReference type="Pfam" id="PF13561">
    <property type="entry name" value="adh_short_C2"/>
    <property type="match status" value="2"/>
</dbReference>
<dbReference type="Gene3D" id="3.40.50.720">
    <property type="entry name" value="NAD(P)-binding Rossmann-like Domain"/>
    <property type="match status" value="2"/>
</dbReference>
<dbReference type="CDD" id="cd05233">
    <property type="entry name" value="SDR_c"/>
    <property type="match status" value="1"/>
</dbReference>
<sequence>MAPSRIVIVTGAAAGIGLATARVFAEGGDTVVLTDIDAAAVEARAAELGDPHVGLPMDVADEDAVVRTTAAVAARFGRIDILVNNAGIVDPQASKVLDKPIAEVRRLIAVNVEGSYVAAREAARVMLAQGGGAIVNLSSGAALAALPGRTPYSMTKAAVLGLTRALACEWAAGGVRVNAVLPGYVRTEILASLERAGKFDPAVAGAAVPLGRMAEPAEIAAVIAHVADAPYVTGAAIVADGGVAAYGGRAPASVAAVGGQVPAGCAIVTGGASGIGAAVAARLAAAGRTVAVLDRTADIPVDVTDEAAVEAAVAAVVRDHGPVAVLVNAAGIADRFEATIDQATKRFRRVFDVDLTGTLIASRAVARSMVAGGRGGAIVNLSSIAATGGLPRRNAYCAAKAGVTMLTKSLACEWAEHGIRVNAVAPGYISTPGIQGLADAGLRDLDAIRARVPMGRLGQPDEVADAVAFLASDAASYVTGMSYAVDGGYSAYGDVGPAAE</sequence>
<gene>
    <name evidence="3" type="ORF">Q5H91_10355</name>
</gene>
<dbReference type="PANTHER" id="PTHR42760:SF123">
    <property type="entry name" value="OXIDOREDUCTASE"/>
    <property type="match status" value="1"/>
</dbReference>
<dbReference type="RefSeq" id="WP_305173323.1">
    <property type="nucleotide sequence ID" value="NZ_JAUUDS010000004.1"/>
</dbReference>
<evidence type="ECO:0000256" key="1">
    <source>
        <dbReference type="ARBA" id="ARBA00006484"/>
    </source>
</evidence>
<dbReference type="PRINTS" id="PR00081">
    <property type="entry name" value="GDHRDH"/>
</dbReference>
<dbReference type="InterPro" id="IPR036291">
    <property type="entry name" value="NAD(P)-bd_dom_sf"/>
</dbReference>
<comment type="similarity">
    <text evidence="1">Belongs to the short-chain dehydrogenases/reductases (SDR) family.</text>
</comment>
<keyword evidence="4" id="KW-1185">Reference proteome</keyword>
<evidence type="ECO:0000313" key="4">
    <source>
        <dbReference type="Proteomes" id="UP001230685"/>
    </source>
</evidence>
<dbReference type="EMBL" id="JAUUDS010000004">
    <property type="protein sequence ID" value="MDP1027615.1"/>
    <property type="molecule type" value="Genomic_DNA"/>
</dbReference>
<evidence type="ECO:0000313" key="3">
    <source>
        <dbReference type="EMBL" id="MDP1027615.1"/>
    </source>
</evidence>
<dbReference type="PROSITE" id="PS00061">
    <property type="entry name" value="ADH_SHORT"/>
    <property type="match status" value="2"/>
</dbReference>
<dbReference type="InterPro" id="IPR002347">
    <property type="entry name" value="SDR_fam"/>
</dbReference>
<dbReference type="InterPro" id="IPR020904">
    <property type="entry name" value="Sc_DH/Rdtase_CS"/>
</dbReference>
<dbReference type="Proteomes" id="UP001230685">
    <property type="component" value="Unassembled WGS sequence"/>
</dbReference>
<accession>A0ABT9EKX2</accession>
<dbReference type="PANTHER" id="PTHR42760">
    <property type="entry name" value="SHORT-CHAIN DEHYDROGENASES/REDUCTASES FAMILY MEMBER"/>
    <property type="match status" value="1"/>
</dbReference>
<dbReference type="InterPro" id="IPR057326">
    <property type="entry name" value="KR_dom"/>
</dbReference>
<dbReference type="SUPFAM" id="SSF51735">
    <property type="entry name" value="NAD(P)-binding Rossmann-fold domains"/>
    <property type="match status" value="2"/>
</dbReference>
<organism evidence="3 4">
    <name type="scientific">Sphingomonas aurea</name>
    <dbReference type="NCBI Taxonomy" id="3063994"/>
    <lineage>
        <taxon>Bacteria</taxon>
        <taxon>Pseudomonadati</taxon>
        <taxon>Pseudomonadota</taxon>
        <taxon>Alphaproteobacteria</taxon>
        <taxon>Sphingomonadales</taxon>
        <taxon>Sphingomonadaceae</taxon>
        <taxon>Sphingomonas</taxon>
    </lineage>
</organism>
<reference evidence="3 4" key="1">
    <citation type="submission" date="2023-07" db="EMBL/GenBank/DDBJ databases">
        <authorList>
            <person name="Kim M.K."/>
        </authorList>
    </citation>
    <scope>NUCLEOTIDE SEQUENCE [LARGE SCALE GENOMIC DNA]</scope>
    <source>
        <strain evidence="3 4">KR1UV-12</strain>
    </source>
</reference>
<dbReference type="PRINTS" id="PR00080">
    <property type="entry name" value="SDRFAMILY"/>
</dbReference>
<name>A0ABT9EKX2_9SPHN</name>
<dbReference type="SMART" id="SM00822">
    <property type="entry name" value="PKS_KR"/>
    <property type="match status" value="1"/>
</dbReference>
<evidence type="ECO:0000259" key="2">
    <source>
        <dbReference type="SMART" id="SM00822"/>
    </source>
</evidence>
<proteinExistence type="inferred from homology"/>